<dbReference type="NCBIfam" id="TIGR00172">
    <property type="entry name" value="maf"/>
    <property type="match status" value="1"/>
</dbReference>
<gene>
    <name evidence="5" type="ORF">CUC53_14065</name>
</gene>
<dbReference type="OrthoDB" id="9807767at2"/>
<dbReference type="GO" id="GO:0036221">
    <property type="term" value="F:UTP diphosphatase activity"/>
    <property type="evidence" value="ECO:0007669"/>
    <property type="project" value="RHEA"/>
</dbReference>
<feature type="site" description="Important for substrate specificity" evidence="4">
    <location>
        <position position="76"/>
    </location>
</feature>
<evidence type="ECO:0000256" key="2">
    <source>
        <dbReference type="ARBA" id="ARBA00022801"/>
    </source>
</evidence>
<dbReference type="GO" id="GO:0009117">
    <property type="term" value="P:nucleotide metabolic process"/>
    <property type="evidence" value="ECO:0007669"/>
    <property type="project" value="UniProtKB-KW"/>
</dbReference>
<dbReference type="Proteomes" id="UP000235861">
    <property type="component" value="Unassembled WGS sequence"/>
</dbReference>
<organism evidence="5 6">
    <name type="scientific">Aeromonas cavernicola</name>
    <dbReference type="NCBI Taxonomy" id="1006623"/>
    <lineage>
        <taxon>Bacteria</taxon>
        <taxon>Pseudomonadati</taxon>
        <taxon>Pseudomonadota</taxon>
        <taxon>Gammaproteobacteria</taxon>
        <taxon>Aeromonadales</taxon>
        <taxon>Aeromonadaceae</taxon>
        <taxon>Aeromonas</taxon>
    </lineage>
</organism>
<dbReference type="EMBL" id="PGGC01000131">
    <property type="protein sequence ID" value="PJG58146.1"/>
    <property type="molecule type" value="Genomic_DNA"/>
</dbReference>
<comment type="caution">
    <text evidence="4">Lacks conserved residue(s) required for the propagation of feature annotation.</text>
</comment>
<feature type="active site" description="Proton acceptor" evidence="4">
    <location>
        <position position="75"/>
    </location>
</feature>
<comment type="caution">
    <text evidence="5">The sequence shown here is derived from an EMBL/GenBank/DDBJ whole genome shotgun (WGS) entry which is preliminary data.</text>
</comment>
<comment type="similarity">
    <text evidence="4">Belongs to the Maf family. YhdE subfamily.</text>
</comment>
<dbReference type="InterPro" id="IPR003697">
    <property type="entry name" value="Maf-like"/>
</dbReference>
<evidence type="ECO:0000313" key="5">
    <source>
        <dbReference type="EMBL" id="PJG58146.1"/>
    </source>
</evidence>
<keyword evidence="6" id="KW-1185">Reference proteome</keyword>
<dbReference type="CDD" id="cd00555">
    <property type="entry name" value="Maf"/>
    <property type="match status" value="1"/>
</dbReference>
<dbReference type="PANTHER" id="PTHR43213">
    <property type="entry name" value="BIFUNCTIONAL DTTP/UTP PYROPHOSPHATASE/METHYLTRANSFERASE PROTEIN-RELATED"/>
    <property type="match status" value="1"/>
</dbReference>
<sequence length="195" mass="21314">MATHHDVQLYLASGSPRRRELLTQLGYRFELLKLDVPELRGESEKPQDYVCRLARDKAMAGANVAPAALPVLGADTIVVLGDRVLEKPSDLLDAKDMLEALSGQVHQVMTAVALATAERCDVRLVTTNVAFRKLDDAEIEAYWQTGEPCDKAGAYGIQGIAGKFVSRIEGSYSAVVGLPLLETDLLIKHYLAQHQ</sequence>
<name>A0A2H9U248_9GAMM</name>
<dbReference type="GO" id="GO:0036218">
    <property type="term" value="F:dTTP diphosphatase activity"/>
    <property type="evidence" value="ECO:0007669"/>
    <property type="project" value="RHEA"/>
</dbReference>
<keyword evidence="2 4" id="KW-0378">Hydrolase</keyword>
<keyword evidence="3 4" id="KW-0546">Nucleotide metabolism</keyword>
<evidence type="ECO:0000256" key="1">
    <source>
        <dbReference type="ARBA" id="ARBA00001968"/>
    </source>
</evidence>
<dbReference type="RefSeq" id="WP_100294735.1">
    <property type="nucleotide sequence ID" value="NZ_PGGC01000131.1"/>
</dbReference>
<reference evidence="5 6" key="1">
    <citation type="submission" date="2017-11" db="EMBL/GenBank/DDBJ databases">
        <title>Draft genome sequence of environmental isolate Aeromonas cavernicola sp. nov. MDC 2508.</title>
        <authorList>
            <person name="Colston S.M."/>
            <person name="Navarro A."/>
            <person name="Martinez-Murcia A.J."/>
            <person name="Graf J."/>
        </authorList>
    </citation>
    <scope>NUCLEOTIDE SEQUENCE [LARGE SCALE GENOMIC DNA]</scope>
    <source>
        <strain evidence="5 6">MDC 2508</strain>
    </source>
</reference>
<dbReference type="PIRSF" id="PIRSF006305">
    <property type="entry name" value="Maf"/>
    <property type="match status" value="1"/>
</dbReference>
<evidence type="ECO:0000313" key="6">
    <source>
        <dbReference type="Proteomes" id="UP000235861"/>
    </source>
</evidence>
<evidence type="ECO:0000256" key="4">
    <source>
        <dbReference type="HAMAP-Rule" id="MF_00528"/>
    </source>
</evidence>
<dbReference type="SUPFAM" id="SSF52972">
    <property type="entry name" value="ITPase-like"/>
    <property type="match status" value="1"/>
</dbReference>
<keyword evidence="4" id="KW-0963">Cytoplasm</keyword>
<comment type="subcellular location">
    <subcellularLocation>
        <location evidence="4">Cytoplasm</location>
    </subcellularLocation>
</comment>
<accession>A0A2H9U248</accession>
<comment type="catalytic activity">
    <reaction evidence="4">
        <text>UTP + H2O = UMP + diphosphate + H(+)</text>
        <dbReference type="Rhea" id="RHEA:29395"/>
        <dbReference type="ChEBI" id="CHEBI:15377"/>
        <dbReference type="ChEBI" id="CHEBI:15378"/>
        <dbReference type="ChEBI" id="CHEBI:33019"/>
        <dbReference type="ChEBI" id="CHEBI:46398"/>
        <dbReference type="ChEBI" id="CHEBI:57865"/>
        <dbReference type="EC" id="3.6.1.9"/>
    </reaction>
</comment>
<feature type="site" description="Important for substrate specificity" evidence="4">
    <location>
        <position position="158"/>
    </location>
</feature>
<comment type="function">
    <text evidence="4">Nucleoside triphosphate pyrophosphatase that hydrolyzes dTTP and UTP. May have a dual role in cell division arrest and in preventing the incorporation of modified nucleotides into cellular nucleic acids.</text>
</comment>
<evidence type="ECO:0000256" key="3">
    <source>
        <dbReference type="ARBA" id="ARBA00023080"/>
    </source>
</evidence>
<dbReference type="Pfam" id="PF02545">
    <property type="entry name" value="Maf"/>
    <property type="match status" value="1"/>
</dbReference>
<proteinExistence type="inferred from homology"/>
<protein>
    <recommendedName>
        <fullName evidence="4">dTTP/UTP pyrophosphatase</fullName>
        <shortName evidence="4">dTTPase/UTPase</shortName>
        <ecNumber evidence="4">3.6.1.9</ecNumber>
    </recommendedName>
    <alternativeName>
        <fullName evidence="4">Nucleoside triphosphate pyrophosphatase</fullName>
    </alternativeName>
    <alternativeName>
        <fullName evidence="4">Nucleotide pyrophosphatase</fullName>
        <shortName evidence="4">Nucleotide PPase</shortName>
    </alternativeName>
</protein>
<comment type="cofactor">
    <cofactor evidence="1 4">
        <name>a divalent metal cation</name>
        <dbReference type="ChEBI" id="CHEBI:60240"/>
    </cofactor>
</comment>
<dbReference type="InterPro" id="IPR029001">
    <property type="entry name" value="ITPase-like_fam"/>
</dbReference>
<dbReference type="Gene3D" id="3.90.950.10">
    <property type="match status" value="1"/>
</dbReference>
<comment type="catalytic activity">
    <reaction evidence="4">
        <text>dTTP + H2O = dTMP + diphosphate + H(+)</text>
        <dbReference type="Rhea" id="RHEA:28534"/>
        <dbReference type="ChEBI" id="CHEBI:15377"/>
        <dbReference type="ChEBI" id="CHEBI:15378"/>
        <dbReference type="ChEBI" id="CHEBI:33019"/>
        <dbReference type="ChEBI" id="CHEBI:37568"/>
        <dbReference type="ChEBI" id="CHEBI:63528"/>
        <dbReference type="EC" id="3.6.1.9"/>
    </reaction>
</comment>
<dbReference type="GO" id="GO:0005737">
    <property type="term" value="C:cytoplasm"/>
    <property type="evidence" value="ECO:0007669"/>
    <property type="project" value="UniProtKB-SubCell"/>
</dbReference>
<dbReference type="EC" id="3.6.1.9" evidence="4"/>
<feature type="site" description="Important for substrate specificity" evidence="4">
    <location>
        <position position="17"/>
    </location>
</feature>
<dbReference type="PANTHER" id="PTHR43213:SF5">
    <property type="entry name" value="BIFUNCTIONAL DTTP_UTP PYROPHOSPHATASE_METHYLTRANSFERASE PROTEIN-RELATED"/>
    <property type="match status" value="1"/>
</dbReference>
<dbReference type="AlphaFoldDB" id="A0A2H9U248"/>
<dbReference type="HAMAP" id="MF_00528">
    <property type="entry name" value="Maf"/>
    <property type="match status" value="1"/>
</dbReference>